<comment type="caution">
    <text evidence="2">The sequence shown here is derived from an EMBL/GenBank/DDBJ whole genome shotgun (WGS) entry which is preliminary data.</text>
</comment>
<sequence>MTAAADVVPTTEDILEAVDCVQENTIEGGGVVASSSGARNPKRKSSNSRFEVTRHPVRLDDIRDRRERQSEVQRSRAPIPPPSGSTIPSTSISRGYWGGDWASSVPSRCEFEVRVDFLPCVNIDDVKRDVETTMRGRAGELGLGLDIACEGFHADGAVDDENVNGGSRSLQRDFVETIQRCNHLVLSSSSPHDVGGYAIPIKESSREL</sequence>
<dbReference type="Proteomes" id="UP001530377">
    <property type="component" value="Unassembled WGS sequence"/>
</dbReference>
<evidence type="ECO:0000313" key="3">
    <source>
        <dbReference type="Proteomes" id="UP001530377"/>
    </source>
</evidence>
<accession>A0ABD3SRN2</accession>
<evidence type="ECO:0000256" key="1">
    <source>
        <dbReference type="SAM" id="MobiDB-lite"/>
    </source>
</evidence>
<feature type="compositionally biased region" description="Basic and acidic residues" evidence="1">
    <location>
        <begin position="51"/>
        <end position="74"/>
    </location>
</feature>
<dbReference type="EMBL" id="JALLPB020000008">
    <property type="protein sequence ID" value="KAL3827123.1"/>
    <property type="molecule type" value="Genomic_DNA"/>
</dbReference>
<evidence type="ECO:0000313" key="2">
    <source>
        <dbReference type="EMBL" id="KAL3827123.1"/>
    </source>
</evidence>
<protein>
    <submittedName>
        <fullName evidence="2">Uncharacterized protein</fullName>
    </submittedName>
</protein>
<feature type="region of interest" description="Disordered" evidence="1">
    <location>
        <begin position="30"/>
        <end position="91"/>
    </location>
</feature>
<proteinExistence type="predicted"/>
<name>A0ABD3SRN2_9STRA</name>
<dbReference type="Gene3D" id="3.30.70.360">
    <property type="match status" value="1"/>
</dbReference>
<organism evidence="2 3">
    <name type="scientific">Cyclostephanos tholiformis</name>
    <dbReference type="NCBI Taxonomy" id="382380"/>
    <lineage>
        <taxon>Eukaryota</taxon>
        <taxon>Sar</taxon>
        <taxon>Stramenopiles</taxon>
        <taxon>Ochrophyta</taxon>
        <taxon>Bacillariophyta</taxon>
        <taxon>Coscinodiscophyceae</taxon>
        <taxon>Thalassiosirophycidae</taxon>
        <taxon>Stephanodiscales</taxon>
        <taxon>Stephanodiscaceae</taxon>
        <taxon>Cyclostephanos</taxon>
    </lineage>
</organism>
<gene>
    <name evidence="2" type="ORF">ACHAXA_002358</name>
</gene>
<reference evidence="2 3" key="1">
    <citation type="submission" date="2024-10" db="EMBL/GenBank/DDBJ databases">
        <title>Updated reference genomes for cyclostephanoid diatoms.</title>
        <authorList>
            <person name="Roberts W.R."/>
            <person name="Alverson A.J."/>
        </authorList>
    </citation>
    <scope>NUCLEOTIDE SEQUENCE [LARGE SCALE GENOMIC DNA]</scope>
    <source>
        <strain evidence="2 3">AJA228-03</strain>
    </source>
</reference>
<keyword evidence="3" id="KW-1185">Reference proteome</keyword>
<dbReference type="AlphaFoldDB" id="A0ABD3SRN2"/>